<feature type="domain" description="RecQ mediated genome instability protein 1 OB-fold" evidence="4">
    <location>
        <begin position="518"/>
        <end position="580"/>
    </location>
</feature>
<dbReference type="PANTHER" id="PTHR14790:SF15">
    <property type="entry name" value="RECQ-MEDIATED GENOME INSTABILITY PROTEIN 1"/>
    <property type="match status" value="1"/>
</dbReference>
<feature type="domain" description="RecQ mediated genome instability protein 1 OB-fold" evidence="4">
    <location>
        <begin position="77"/>
        <end position="199"/>
    </location>
</feature>
<sequence length="616" mass="71624">MDTIYGDLLRFFFKNHINVNKKWLKDAVDFLKLEFNICRFEVMTNYLFHQILYSDLSDSMEKRNHIKDESNVIKEEEINLFVQIKTIYDISVSVLNQYMDMTFQDVTIGDFKLIDDESAKNESKSNSYGKSRRMLLLTLTDGENDFEAVEYEYIPFLSPFLRPGTKMFIFGKCLTTNNIIQLKKSNCQLFGGEVSGYVDKYRLDLILPPLLKDYKPTERDTKQALKYVCKKIKENDILLGNFFDISSHDNSAPMDHNVNNFEEENIKVFDTLNLITENLTIKKSKIQNSIDDLFQRSLDFNVENTVINNSKNDNLTEKKLKIQNLTDDVFNRSLNLNVESTTTNNFRRDNLTIKKPEIQSSINNFLNKPPDLKVENIVTNNSKQENLTVKKPKIQSSFDNLSETSPDFIIEDTTTSNCAFSEVKIDNMITCDDVYGYFFNHQICLNYEWVKEVMNKSKFYEPDGYLEIFTEFLNGDIKDMCGISMQVLREGNQIVQAPVIMEVNCVSKIRKDSPLLKNIKLTKRFLYEISDGEKCFQAVEEEMIKCNNDCFIPGNKLKIHKRLEMLNGILLLNTENCRLLDENYITSSMNNTSKSNRRSADCSLDYSLPHKKPKIE</sequence>
<dbReference type="SMART" id="SM01161">
    <property type="entry name" value="DUF1767"/>
    <property type="match status" value="1"/>
</dbReference>
<evidence type="ECO:0000259" key="4">
    <source>
        <dbReference type="Pfam" id="PF08585"/>
    </source>
</evidence>
<dbReference type="InterPro" id="IPR013894">
    <property type="entry name" value="RMI1_OB"/>
</dbReference>
<dbReference type="GO" id="GO:0016604">
    <property type="term" value="C:nuclear body"/>
    <property type="evidence" value="ECO:0007669"/>
    <property type="project" value="TreeGrafter"/>
</dbReference>
<evidence type="ECO:0000256" key="2">
    <source>
        <dbReference type="ARBA" id="ARBA00018987"/>
    </source>
</evidence>
<evidence type="ECO:0000256" key="3">
    <source>
        <dbReference type="SAM" id="MobiDB-lite"/>
    </source>
</evidence>
<protein>
    <recommendedName>
        <fullName evidence="2">RecQ-mediated genome instability protein 1</fullName>
    </recommendedName>
</protein>
<feature type="region of interest" description="Disordered" evidence="3">
    <location>
        <begin position="590"/>
        <end position="616"/>
    </location>
</feature>
<organism evidence="5 6">
    <name type="scientific">Parastrongyloides trichosuri</name>
    <name type="common">Possum-specific nematode worm</name>
    <dbReference type="NCBI Taxonomy" id="131310"/>
    <lineage>
        <taxon>Eukaryota</taxon>
        <taxon>Metazoa</taxon>
        <taxon>Ecdysozoa</taxon>
        <taxon>Nematoda</taxon>
        <taxon>Chromadorea</taxon>
        <taxon>Rhabditida</taxon>
        <taxon>Tylenchina</taxon>
        <taxon>Panagrolaimomorpha</taxon>
        <taxon>Strongyloidoidea</taxon>
        <taxon>Strongyloididae</taxon>
        <taxon>Parastrongyloides</taxon>
    </lineage>
</organism>
<dbReference type="WBParaSite" id="PTRK_0001028600.1">
    <property type="protein sequence ID" value="PTRK_0001028600.1"/>
    <property type="gene ID" value="PTRK_0001028600"/>
</dbReference>
<dbReference type="InterPro" id="IPR042470">
    <property type="entry name" value="RMI1_N_C_sf"/>
</dbReference>
<evidence type="ECO:0000313" key="5">
    <source>
        <dbReference type="Proteomes" id="UP000038045"/>
    </source>
</evidence>
<dbReference type="PANTHER" id="PTHR14790">
    <property type="entry name" value="RECQ-MEDIATED GENOME INSTABILITY PROTEIN 1 RMI1"/>
    <property type="match status" value="1"/>
</dbReference>
<dbReference type="GO" id="GO:0000724">
    <property type="term" value="P:double-strand break repair via homologous recombination"/>
    <property type="evidence" value="ECO:0007669"/>
    <property type="project" value="TreeGrafter"/>
</dbReference>
<proteinExistence type="inferred from homology"/>
<dbReference type="Proteomes" id="UP000038045">
    <property type="component" value="Unplaced"/>
</dbReference>
<dbReference type="AlphaFoldDB" id="A0A0N4ZP24"/>
<dbReference type="GO" id="GO:0000712">
    <property type="term" value="P:resolution of meiotic recombination intermediates"/>
    <property type="evidence" value="ECO:0007669"/>
    <property type="project" value="TreeGrafter"/>
</dbReference>
<name>A0A0N4ZP24_PARTI</name>
<accession>A0A0N4ZP24</accession>
<dbReference type="Pfam" id="PF08585">
    <property type="entry name" value="RMI1_N_C"/>
    <property type="match status" value="2"/>
</dbReference>
<comment type="similarity">
    <text evidence="1">Belongs to the RMI1 family.</text>
</comment>
<dbReference type="GO" id="GO:0031422">
    <property type="term" value="C:RecQ family helicase-topoisomerase III complex"/>
    <property type="evidence" value="ECO:0007669"/>
    <property type="project" value="TreeGrafter"/>
</dbReference>
<evidence type="ECO:0000313" key="6">
    <source>
        <dbReference type="WBParaSite" id="PTRK_0001028600.1"/>
    </source>
</evidence>
<dbReference type="Gene3D" id="2.40.50.770">
    <property type="entry name" value="RecQ-mediated genome instability protein Rmi1, C-terminal domain"/>
    <property type="match status" value="2"/>
</dbReference>
<keyword evidence="5" id="KW-1185">Reference proteome</keyword>
<dbReference type="STRING" id="131310.A0A0N4ZP24"/>
<reference evidence="6" key="1">
    <citation type="submission" date="2017-02" db="UniProtKB">
        <authorList>
            <consortium name="WormBaseParasite"/>
        </authorList>
    </citation>
    <scope>IDENTIFICATION</scope>
</reference>
<evidence type="ECO:0000256" key="1">
    <source>
        <dbReference type="ARBA" id="ARBA00006395"/>
    </source>
</evidence>